<protein>
    <submittedName>
        <fullName evidence="3">Aldo/keto reductase</fullName>
    </submittedName>
</protein>
<dbReference type="GO" id="GO:0016491">
    <property type="term" value="F:oxidoreductase activity"/>
    <property type="evidence" value="ECO:0007669"/>
    <property type="project" value="UniProtKB-KW"/>
</dbReference>
<dbReference type="EMBL" id="BPQB01000050">
    <property type="protein sequence ID" value="GJE95561.1"/>
    <property type="molecule type" value="Genomic_DNA"/>
</dbReference>
<comment type="caution">
    <text evidence="3">The sequence shown here is derived from an EMBL/GenBank/DDBJ whole genome shotgun (WGS) entry which is preliminary data.</text>
</comment>
<dbReference type="PANTHER" id="PTHR43364:SF4">
    <property type="entry name" value="NAD(P)-LINKED OXIDOREDUCTASE SUPERFAMILY PROTEIN"/>
    <property type="match status" value="1"/>
</dbReference>
<keyword evidence="4" id="KW-1185">Reference proteome</keyword>
<dbReference type="CDD" id="cd19075">
    <property type="entry name" value="AKR_AKR7A1-5"/>
    <property type="match status" value="1"/>
</dbReference>
<dbReference type="InterPro" id="IPR023210">
    <property type="entry name" value="NADP_OxRdtase_dom"/>
</dbReference>
<dbReference type="InterPro" id="IPR036812">
    <property type="entry name" value="NAD(P)_OxRdtase_dom_sf"/>
</dbReference>
<dbReference type="PANTHER" id="PTHR43364">
    <property type="entry name" value="NADH-SPECIFIC METHYLGLYOXAL REDUCTASE-RELATED"/>
    <property type="match status" value="1"/>
</dbReference>
<keyword evidence="1" id="KW-0560">Oxidoreductase</keyword>
<evidence type="ECO:0000313" key="4">
    <source>
        <dbReference type="Proteomes" id="UP000703269"/>
    </source>
</evidence>
<gene>
    <name evidence="3" type="ORF">PsYK624_117470</name>
</gene>
<dbReference type="Proteomes" id="UP000703269">
    <property type="component" value="Unassembled WGS sequence"/>
</dbReference>
<dbReference type="Gene3D" id="3.20.20.100">
    <property type="entry name" value="NADP-dependent oxidoreductase domain"/>
    <property type="match status" value="1"/>
</dbReference>
<sequence length="340" mass="38307">MPPSKQITTVNVVMGAGNFGFEGIESARVTSVKDVEDIFDVLQAHGVNEIDTATMYTQGTSERLLGETDYKERGLHVGSKLYPLGTSGVALPGLPIITHREEDLRKYLDASLKALNTDCLDIWFLHGADRTTPYELTLKAVNALYKEGKFKRFGLSNYMSWEVAQIAEVCKANGYVRPSVYQGLYNAMNRNVEPELFPCLRKYVISFYAFNPLGGGFFTGRYRSMYDQAEANSRFDPNTFLGKDSHRRYWNEAYFDALAKIEKVATKHNLALTEVALRWLSHHSQLMREHRDAVVIGGSSVSQVEENLNSLEKGPLPEEVIKTLDEAWLSVKVVAAQYFH</sequence>
<dbReference type="InterPro" id="IPR050523">
    <property type="entry name" value="AKR_Detox_Biosynth"/>
</dbReference>
<evidence type="ECO:0000259" key="2">
    <source>
        <dbReference type="Pfam" id="PF00248"/>
    </source>
</evidence>
<name>A0A9P3LHI3_9APHY</name>
<reference evidence="3 4" key="1">
    <citation type="submission" date="2021-08" db="EMBL/GenBank/DDBJ databases">
        <title>Draft Genome Sequence of Phanerochaete sordida strain YK-624.</title>
        <authorList>
            <person name="Mori T."/>
            <person name="Dohra H."/>
            <person name="Suzuki T."/>
            <person name="Kawagishi H."/>
            <person name="Hirai H."/>
        </authorList>
    </citation>
    <scope>NUCLEOTIDE SEQUENCE [LARGE SCALE GENOMIC DNA]</scope>
    <source>
        <strain evidence="3 4">YK-624</strain>
    </source>
</reference>
<organism evidence="3 4">
    <name type="scientific">Phanerochaete sordida</name>
    <dbReference type="NCBI Taxonomy" id="48140"/>
    <lineage>
        <taxon>Eukaryota</taxon>
        <taxon>Fungi</taxon>
        <taxon>Dikarya</taxon>
        <taxon>Basidiomycota</taxon>
        <taxon>Agaricomycotina</taxon>
        <taxon>Agaricomycetes</taxon>
        <taxon>Polyporales</taxon>
        <taxon>Phanerochaetaceae</taxon>
        <taxon>Phanerochaete</taxon>
    </lineage>
</organism>
<dbReference type="OrthoDB" id="2310150at2759"/>
<dbReference type="SUPFAM" id="SSF51430">
    <property type="entry name" value="NAD(P)-linked oxidoreductase"/>
    <property type="match status" value="1"/>
</dbReference>
<proteinExistence type="predicted"/>
<dbReference type="AlphaFoldDB" id="A0A9P3LHI3"/>
<accession>A0A9P3LHI3</accession>
<evidence type="ECO:0000313" key="3">
    <source>
        <dbReference type="EMBL" id="GJE95561.1"/>
    </source>
</evidence>
<evidence type="ECO:0000256" key="1">
    <source>
        <dbReference type="ARBA" id="ARBA00023002"/>
    </source>
</evidence>
<dbReference type="Pfam" id="PF00248">
    <property type="entry name" value="Aldo_ket_red"/>
    <property type="match status" value="1"/>
</dbReference>
<feature type="domain" description="NADP-dependent oxidoreductase" evidence="2">
    <location>
        <begin position="13"/>
        <end position="328"/>
    </location>
</feature>